<dbReference type="SUPFAM" id="SSF56854">
    <property type="entry name" value="Bcl-2 inhibitors of programmed cell death"/>
    <property type="match status" value="1"/>
</dbReference>
<organism evidence="4 5">
    <name type="scientific">Stichopus japonicus</name>
    <name type="common">Sea cucumber</name>
    <dbReference type="NCBI Taxonomy" id="307972"/>
    <lineage>
        <taxon>Eukaryota</taxon>
        <taxon>Metazoa</taxon>
        <taxon>Echinodermata</taxon>
        <taxon>Eleutherozoa</taxon>
        <taxon>Echinozoa</taxon>
        <taxon>Holothuroidea</taxon>
        <taxon>Aspidochirotacea</taxon>
        <taxon>Aspidochirotida</taxon>
        <taxon>Stichopodidae</taxon>
        <taxon>Apostichopus</taxon>
    </lineage>
</organism>
<name>A0A2G8KV20_STIJA</name>
<sequence length="167" mass="19016">MRPEFRSLYRSLPHCLSHSDSLGESGTMDPLCPLSREALVAERIAQIGDRIMESHGRELEQALRIVMESNDGKLSYALFKAVLKETIKSQVPDWYHLAVTLNFTRHLALGLLWSGSRGLESVSDFATRYIEENLAEAILDHGGWKKLVGEFKKDLNNDLPELKRYMK</sequence>
<evidence type="ECO:0000313" key="5">
    <source>
        <dbReference type="Proteomes" id="UP000230750"/>
    </source>
</evidence>
<dbReference type="AlphaFoldDB" id="A0A2G8KV20"/>
<gene>
    <name evidence="4" type="ORF">BSL78_11329</name>
</gene>
<protein>
    <recommendedName>
        <fullName evidence="3">Bcl-2 Bcl-2 homology region 1-3 domain-containing protein</fullName>
    </recommendedName>
</protein>
<dbReference type="GO" id="GO:0016020">
    <property type="term" value="C:membrane"/>
    <property type="evidence" value="ECO:0007669"/>
    <property type="project" value="TreeGrafter"/>
</dbReference>
<feature type="domain" description="Bcl-2 Bcl-2 homology region 1-3" evidence="3">
    <location>
        <begin position="45"/>
        <end position="144"/>
    </location>
</feature>
<dbReference type="InterPro" id="IPR002475">
    <property type="entry name" value="Bcl2-like"/>
</dbReference>
<dbReference type="Gene3D" id="1.10.437.10">
    <property type="entry name" value="Blc2-like"/>
    <property type="match status" value="1"/>
</dbReference>
<dbReference type="PANTHER" id="PTHR15758">
    <property type="entry name" value="BCL-2-LIKE PROTEIN 13"/>
    <property type="match status" value="1"/>
</dbReference>
<dbReference type="InterPro" id="IPR046371">
    <property type="entry name" value="Bcl-2_BH1-3"/>
</dbReference>
<dbReference type="EMBL" id="MRZV01000356">
    <property type="protein sequence ID" value="PIK51805.1"/>
    <property type="molecule type" value="Genomic_DNA"/>
</dbReference>
<reference evidence="4 5" key="1">
    <citation type="journal article" date="2017" name="PLoS Biol.">
        <title>The sea cucumber genome provides insights into morphological evolution and visceral regeneration.</title>
        <authorList>
            <person name="Zhang X."/>
            <person name="Sun L."/>
            <person name="Yuan J."/>
            <person name="Sun Y."/>
            <person name="Gao Y."/>
            <person name="Zhang L."/>
            <person name="Li S."/>
            <person name="Dai H."/>
            <person name="Hamel J.F."/>
            <person name="Liu C."/>
            <person name="Yu Y."/>
            <person name="Liu S."/>
            <person name="Lin W."/>
            <person name="Guo K."/>
            <person name="Jin S."/>
            <person name="Xu P."/>
            <person name="Storey K.B."/>
            <person name="Huan P."/>
            <person name="Zhang T."/>
            <person name="Zhou Y."/>
            <person name="Zhang J."/>
            <person name="Lin C."/>
            <person name="Li X."/>
            <person name="Xing L."/>
            <person name="Huo D."/>
            <person name="Sun M."/>
            <person name="Wang L."/>
            <person name="Mercier A."/>
            <person name="Li F."/>
            <person name="Yang H."/>
            <person name="Xiang J."/>
        </authorList>
    </citation>
    <scope>NUCLEOTIDE SEQUENCE [LARGE SCALE GENOMIC DNA]</scope>
    <source>
        <strain evidence="4">Shaxun</strain>
        <tissue evidence="4">Muscle</tissue>
    </source>
</reference>
<dbReference type="GO" id="GO:0005739">
    <property type="term" value="C:mitochondrion"/>
    <property type="evidence" value="ECO:0007669"/>
    <property type="project" value="TreeGrafter"/>
</dbReference>
<evidence type="ECO:0000313" key="4">
    <source>
        <dbReference type="EMBL" id="PIK51805.1"/>
    </source>
</evidence>
<evidence type="ECO:0000256" key="2">
    <source>
        <dbReference type="ARBA" id="ARBA00022703"/>
    </source>
</evidence>
<keyword evidence="2" id="KW-0053">Apoptosis</keyword>
<dbReference type="PANTHER" id="PTHR15758:SF2">
    <property type="entry name" value="BCL-2-LIKE PROTEIN 13"/>
    <property type="match status" value="1"/>
</dbReference>
<dbReference type="PROSITE" id="PS50062">
    <property type="entry name" value="BCL2_FAMILY"/>
    <property type="match status" value="1"/>
</dbReference>
<accession>A0A2G8KV20</accession>
<evidence type="ECO:0000256" key="1">
    <source>
        <dbReference type="ARBA" id="ARBA00009458"/>
    </source>
</evidence>
<dbReference type="GO" id="GO:0042981">
    <property type="term" value="P:regulation of apoptotic process"/>
    <property type="evidence" value="ECO:0007669"/>
    <property type="project" value="InterPro"/>
</dbReference>
<comment type="caution">
    <text evidence="4">The sequence shown here is derived from an EMBL/GenBank/DDBJ whole genome shotgun (WGS) entry which is preliminary data.</text>
</comment>
<dbReference type="InterPro" id="IPR036834">
    <property type="entry name" value="Bcl-2-like_sf"/>
</dbReference>
<dbReference type="Pfam" id="PF00452">
    <property type="entry name" value="Bcl-2"/>
    <property type="match status" value="1"/>
</dbReference>
<dbReference type="GO" id="GO:0006915">
    <property type="term" value="P:apoptotic process"/>
    <property type="evidence" value="ECO:0007669"/>
    <property type="project" value="UniProtKB-KW"/>
</dbReference>
<evidence type="ECO:0000259" key="3">
    <source>
        <dbReference type="Pfam" id="PF00452"/>
    </source>
</evidence>
<proteinExistence type="inferred from homology"/>
<dbReference type="Proteomes" id="UP000230750">
    <property type="component" value="Unassembled WGS sequence"/>
</dbReference>
<keyword evidence="5" id="KW-1185">Reference proteome</keyword>
<dbReference type="OrthoDB" id="10072287at2759"/>
<comment type="similarity">
    <text evidence="1">Belongs to the Bcl-2 family.</text>
</comment>
<dbReference type="InterPro" id="IPR042398">
    <property type="entry name" value="BCL2L13"/>
</dbReference>